<protein>
    <recommendedName>
        <fullName evidence="5">Secreted protein</fullName>
    </recommendedName>
</protein>
<dbReference type="AlphaFoldDB" id="A0AB38E6V2"/>
<dbReference type="EMBL" id="OCYS01000157">
    <property type="protein sequence ID" value="SON93060.1"/>
    <property type="molecule type" value="Genomic_DNA"/>
</dbReference>
<accession>A0AB38E6V2</accession>
<evidence type="ECO:0008006" key="5">
    <source>
        <dbReference type="Google" id="ProtNLM"/>
    </source>
</evidence>
<sequence>MTKRKFFKWFGIALLVLVLASALSLYGYGRFADRQRGPVSHVLPAAAVATPIDKVVAHCNRRTPTRPAW</sequence>
<proteinExistence type="predicted"/>
<reference evidence="3 4" key="1">
    <citation type="submission" date="2017-10" db="EMBL/GenBank/DDBJ databases">
        <authorList>
            <person name="Regsiter A."/>
            <person name="William W."/>
        </authorList>
    </citation>
    <scope>NUCLEOTIDE SEQUENCE [LARGE SCALE GENOMIC DNA]</scope>
    <source>
        <strain evidence="1 4">CFBP6984</strain>
        <strain evidence="2 3">CFBP7430</strain>
    </source>
</reference>
<dbReference type="Proteomes" id="UP000234181">
    <property type="component" value="Unassembled WGS sequence"/>
</dbReference>
<name>A0AB38E6V2_XANCH</name>
<evidence type="ECO:0000313" key="3">
    <source>
        <dbReference type="Proteomes" id="UP000234166"/>
    </source>
</evidence>
<dbReference type="Proteomes" id="UP000234166">
    <property type="component" value="Unassembled WGS sequence"/>
</dbReference>
<evidence type="ECO:0000313" key="4">
    <source>
        <dbReference type="Proteomes" id="UP000234181"/>
    </source>
</evidence>
<organism evidence="2 3">
    <name type="scientific">Xanthomonas campestris pv. phaseoli</name>
    <dbReference type="NCBI Taxonomy" id="317013"/>
    <lineage>
        <taxon>Bacteria</taxon>
        <taxon>Pseudomonadati</taxon>
        <taxon>Pseudomonadota</taxon>
        <taxon>Gammaproteobacteria</taxon>
        <taxon>Lysobacterales</taxon>
        <taxon>Lysobacteraceae</taxon>
        <taxon>Xanthomonas</taxon>
    </lineage>
</organism>
<gene>
    <name evidence="1" type="ORF">XAP6984_980072</name>
    <name evidence="2" type="ORF">XAP7430_970072</name>
</gene>
<dbReference type="EMBL" id="OCYT01000159">
    <property type="protein sequence ID" value="SON89854.1"/>
    <property type="molecule type" value="Genomic_DNA"/>
</dbReference>
<keyword evidence="4" id="KW-1185">Reference proteome</keyword>
<evidence type="ECO:0000313" key="2">
    <source>
        <dbReference type="EMBL" id="SON93060.1"/>
    </source>
</evidence>
<comment type="caution">
    <text evidence="2">The sequence shown here is derived from an EMBL/GenBank/DDBJ whole genome shotgun (WGS) entry which is preliminary data.</text>
</comment>
<evidence type="ECO:0000313" key="1">
    <source>
        <dbReference type="EMBL" id="SON89854.1"/>
    </source>
</evidence>